<proteinExistence type="predicted"/>
<dbReference type="EMBL" id="CM047945">
    <property type="protein sequence ID" value="KAI9898337.1"/>
    <property type="molecule type" value="Genomic_DNA"/>
</dbReference>
<dbReference type="Proteomes" id="UP001163324">
    <property type="component" value="Chromosome 6"/>
</dbReference>
<reference evidence="1" key="1">
    <citation type="submission" date="2022-10" db="EMBL/GenBank/DDBJ databases">
        <title>Complete Genome of Trichothecium roseum strain YXFP-22015, a Plant Pathogen Isolated from Citrus.</title>
        <authorList>
            <person name="Wang Y."/>
            <person name="Zhu L."/>
        </authorList>
    </citation>
    <scope>NUCLEOTIDE SEQUENCE</scope>
    <source>
        <strain evidence="1">YXFP-22015</strain>
    </source>
</reference>
<keyword evidence="2" id="KW-1185">Reference proteome</keyword>
<evidence type="ECO:0000313" key="1">
    <source>
        <dbReference type="EMBL" id="KAI9898337.1"/>
    </source>
</evidence>
<comment type="caution">
    <text evidence="1">The sequence shown here is derived from an EMBL/GenBank/DDBJ whole genome shotgun (WGS) entry which is preliminary data.</text>
</comment>
<protein>
    <submittedName>
        <fullName evidence="1">Uncharacterized protein</fullName>
    </submittedName>
</protein>
<organism evidence="1 2">
    <name type="scientific">Trichothecium roseum</name>
    <dbReference type="NCBI Taxonomy" id="47278"/>
    <lineage>
        <taxon>Eukaryota</taxon>
        <taxon>Fungi</taxon>
        <taxon>Dikarya</taxon>
        <taxon>Ascomycota</taxon>
        <taxon>Pezizomycotina</taxon>
        <taxon>Sordariomycetes</taxon>
        <taxon>Hypocreomycetidae</taxon>
        <taxon>Hypocreales</taxon>
        <taxon>Hypocreales incertae sedis</taxon>
        <taxon>Trichothecium</taxon>
    </lineage>
</organism>
<evidence type="ECO:0000313" key="2">
    <source>
        <dbReference type="Proteomes" id="UP001163324"/>
    </source>
</evidence>
<sequence length="890" mass="98605">MRIGCLQFAPQVGDVDNNLNRADALLNRADPEDLDLLVLPELAFSGYNFSSLRHISPYLEPSCSGVSSLWARTTALKYECNVIVGYPEKVDVTDQWPCDPEYYNSAIVVNADGETVGHYRKSHLYYTDETWALEGRHGFYTGRLAPLGRVTMGICMDINPYRFEAPWTDYEFASHALSSGARVVIVSMAWLSQSEPRMFSQSPMEPDIETLMYWVSRLEPIVQMNSEEETIVIFANRTGVESGALYAGTSAVVGIRSGQVIIYGILGRGEKKLLVVDTDDPPFAKLVYRSQEYEESAQEAEQDITHQHHESHPTEANHDKTDHATAMPPNRQRGTESEEESSPIAPDIDESPTSSSLGWHSEQAQDGSDINDRTEDFSSRKDSAPPHRSRLADHVQSQVPADDSGFNSHIPRRSRTQREDPWLTNESLISQMELSDGLRQKLEALLRSESRSSITSMESSNQYWLPQFQPPGGSTILEDVSDYEDDVGSLGYDSPPKGNENRHSIRSDVSVWNDEQGRARTIEPSFLSMGDSSSPVASRYTKDWMKSTSQPGGSFTTDKKHEARAEQDVRRQLPLGSKRKQRAEAESSPQRTDDARNRSRPSPKPSRSHAIDSIGGRDKGSHSGRALTRERVSSLTEKDPPILRPASRERIRAGSQNRGRDSERPPVSRSGIYHSRVRSTDPAEQDERGLSRGRQRGSATTPDQQKLALSSSKHRSSRNDRAPSTDVDLSQYALIEEYPSPNCPMHGSRSNSAVGQGSTSQRRTPSTRDRHSSRGARENSQGTNGASASGTPRKSSIQRASSNSRDTTRSAQASGEQPKRGRASRQGVREQIVEAPEPAPLDFRYGPKTPKAMALEGAHAAAESESKKEPLAKCLVDAPKSVVRSRSAVW</sequence>
<name>A0ACC0UXD2_9HYPO</name>
<gene>
    <name evidence="1" type="ORF">N3K66_006697</name>
</gene>
<accession>A0ACC0UXD2</accession>